<proteinExistence type="predicted"/>
<dbReference type="OrthoDB" id="9765571at2"/>
<evidence type="ECO:0000256" key="1">
    <source>
        <dbReference type="SAM" id="SignalP"/>
    </source>
</evidence>
<feature type="chain" id="PRO_5011663357" description="Long-chain fatty acid transport protein" evidence="1">
    <location>
        <begin position="17"/>
        <end position="499"/>
    </location>
</feature>
<dbReference type="STRING" id="478744.SAMN05444359_10694"/>
<dbReference type="Gene3D" id="2.40.160.60">
    <property type="entry name" value="Outer membrane protein transport protein (OMPP1/FadL/TodX)"/>
    <property type="match status" value="1"/>
</dbReference>
<keyword evidence="3" id="KW-1185">Reference proteome</keyword>
<gene>
    <name evidence="2" type="ORF">SAMN05444359_10694</name>
</gene>
<organism evidence="2 3">
    <name type="scientific">Neolewinella agarilytica</name>
    <dbReference type="NCBI Taxonomy" id="478744"/>
    <lineage>
        <taxon>Bacteria</taxon>
        <taxon>Pseudomonadati</taxon>
        <taxon>Bacteroidota</taxon>
        <taxon>Saprospiria</taxon>
        <taxon>Saprospirales</taxon>
        <taxon>Lewinellaceae</taxon>
        <taxon>Neolewinella</taxon>
    </lineage>
</organism>
<keyword evidence="1" id="KW-0732">Signal</keyword>
<protein>
    <recommendedName>
        <fullName evidence="4">Long-chain fatty acid transport protein</fullName>
    </recommendedName>
</protein>
<name>A0A1H9DSJ9_9BACT</name>
<dbReference type="InParanoid" id="A0A1H9DSJ9"/>
<accession>A0A1H9DSJ9</accession>
<evidence type="ECO:0008006" key="4">
    <source>
        <dbReference type="Google" id="ProtNLM"/>
    </source>
</evidence>
<dbReference type="RefSeq" id="WP_139211796.1">
    <property type="nucleotide sequence ID" value="NZ_FOFB01000006.1"/>
</dbReference>
<dbReference type="SUPFAM" id="SSF56935">
    <property type="entry name" value="Porins"/>
    <property type="match status" value="1"/>
</dbReference>
<reference evidence="3" key="1">
    <citation type="submission" date="2016-10" db="EMBL/GenBank/DDBJ databases">
        <authorList>
            <person name="Varghese N."/>
            <person name="Submissions S."/>
        </authorList>
    </citation>
    <scope>NUCLEOTIDE SEQUENCE [LARGE SCALE GENOMIC DNA]</scope>
    <source>
        <strain evidence="3">DSM 24740</strain>
    </source>
</reference>
<dbReference type="AlphaFoldDB" id="A0A1H9DSJ9"/>
<evidence type="ECO:0000313" key="2">
    <source>
        <dbReference type="EMBL" id="SEQ15713.1"/>
    </source>
</evidence>
<dbReference type="EMBL" id="FOFB01000006">
    <property type="protein sequence ID" value="SEQ15713.1"/>
    <property type="molecule type" value="Genomic_DNA"/>
</dbReference>
<dbReference type="Proteomes" id="UP000199021">
    <property type="component" value="Unassembled WGS sequence"/>
</dbReference>
<sequence length="499" mass="53950">MTRLLLTSLICLTALAADLYAQITPRVLPARVEDAMRISTSNPLGTARFAGTGGSMTSIGVDYTTLHTNPAGIGWNRFSSAQITPGFTTSNIDTQLRGNAGNATGGENKGAFVVPSLGIVWAGDTRSINFSTFNWGIGLTRLADFNETISFSGSSEGSVIDAIVEDLNDGVGDPFRADLVFDIPNAIQEDELGFFSDFDLETSQGGQIDRRGTVTRTGGMNEFAVGAGGNYKEKLLWGITLGIPFMNFTETKVYDEFDTRDEITFFDDAGYDETLEMDGSGVNFKLGLILRPTDNLRFSGAVHTPTFWTINETFFTTLEYNYTDNGIAQGGTGLSPLSEAVFNLRTPWKFMLGAGALIGRSGFISIDADYQNYAGNSFSTEDFATLDEFANNDVDATLGSALGVRLGGELNLKPFQLRAGVGYRQLPTIDTRYEEDTALLNYSAGAGWSAGKFFIDAAVRYQASSSYYAAYRTFAFDGNIVDTDRTQLTALLTVGVRGF</sequence>
<evidence type="ECO:0000313" key="3">
    <source>
        <dbReference type="Proteomes" id="UP000199021"/>
    </source>
</evidence>
<feature type="signal peptide" evidence="1">
    <location>
        <begin position="1"/>
        <end position="16"/>
    </location>
</feature>